<dbReference type="VEuPathDB" id="FungiDB:KRP23_12350"/>
<dbReference type="AlphaFoldDB" id="H3HD93"/>
<feature type="region of interest" description="Disordered" evidence="1">
    <location>
        <begin position="119"/>
        <end position="140"/>
    </location>
</feature>
<dbReference type="InParanoid" id="H3HD93"/>
<dbReference type="VEuPathDB" id="FungiDB:KRP22_13151"/>
<dbReference type="eggNOG" id="ENOG502R0UY">
    <property type="taxonomic scope" value="Eukaryota"/>
</dbReference>
<dbReference type="Gene3D" id="3.40.50.620">
    <property type="entry name" value="HUPs"/>
    <property type="match status" value="1"/>
</dbReference>
<protein>
    <recommendedName>
        <fullName evidence="4">Photolyase/cryptochrome alpha/beta domain-containing protein</fullName>
    </recommendedName>
</protein>
<dbReference type="HOGENOM" id="CLU_593810_0_0_1"/>
<reference evidence="2" key="2">
    <citation type="submission" date="2015-06" db="UniProtKB">
        <authorList>
            <consortium name="EnsemblProtists"/>
        </authorList>
    </citation>
    <scope>IDENTIFICATION</scope>
    <source>
        <strain evidence="2">Pr102</strain>
    </source>
</reference>
<reference evidence="3" key="1">
    <citation type="journal article" date="2006" name="Science">
        <title>Phytophthora genome sequences uncover evolutionary origins and mechanisms of pathogenesis.</title>
        <authorList>
            <person name="Tyler B.M."/>
            <person name="Tripathy S."/>
            <person name="Zhang X."/>
            <person name="Dehal P."/>
            <person name="Jiang R.H."/>
            <person name="Aerts A."/>
            <person name="Arredondo F.D."/>
            <person name="Baxter L."/>
            <person name="Bensasson D."/>
            <person name="Beynon J.L."/>
            <person name="Chapman J."/>
            <person name="Damasceno C.M."/>
            <person name="Dorrance A.E."/>
            <person name="Dou D."/>
            <person name="Dickerman A.W."/>
            <person name="Dubchak I.L."/>
            <person name="Garbelotto M."/>
            <person name="Gijzen M."/>
            <person name="Gordon S.G."/>
            <person name="Govers F."/>
            <person name="Grunwald N.J."/>
            <person name="Huang W."/>
            <person name="Ivors K.L."/>
            <person name="Jones R.W."/>
            <person name="Kamoun S."/>
            <person name="Krampis K."/>
            <person name="Lamour K.H."/>
            <person name="Lee M.K."/>
            <person name="McDonald W.H."/>
            <person name="Medina M."/>
            <person name="Meijer H.J."/>
            <person name="Nordberg E.K."/>
            <person name="Maclean D.J."/>
            <person name="Ospina-Giraldo M.D."/>
            <person name="Morris P.F."/>
            <person name="Phuntumart V."/>
            <person name="Putnam N.H."/>
            <person name="Rash S."/>
            <person name="Rose J.K."/>
            <person name="Sakihama Y."/>
            <person name="Salamov A.A."/>
            <person name="Savidor A."/>
            <person name="Scheuring C.F."/>
            <person name="Smith B.M."/>
            <person name="Sobral B.W."/>
            <person name="Terry A."/>
            <person name="Torto-Alalibo T.A."/>
            <person name="Win J."/>
            <person name="Xu Z."/>
            <person name="Zhang H."/>
            <person name="Grigoriev I.V."/>
            <person name="Rokhsar D.S."/>
            <person name="Boore J.L."/>
        </authorList>
    </citation>
    <scope>NUCLEOTIDE SEQUENCE [LARGE SCALE GENOMIC DNA]</scope>
    <source>
        <strain evidence="3">Pr102</strain>
    </source>
</reference>
<dbReference type="InterPro" id="IPR014729">
    <property type="entry name" value="Rossmann-like_a/b/a_fold"/>
</dbReference>
<dbReference type="STRING" id="164328.H3HD93"/>
<dbReference type="EMBL" id="DS566055">
    <property type="status" value="NOT_ANNOTATED_CDS"/>
    <property type="molecule type" value="Genomic_DNA"/>
</dbReference>
<evidence type="ECO:0000256" key="1">
    <source>
        <dbReference type="SAM" id="MobiDB-lite"/>
    </source>
</evidence>
<organism evidence="2 3">
    <name type="scientific">Phytophthora ramorum</name>
    <name type="common">Sudden oak death agent</name>
    <dbReference type="NCBI Taxonomy" id="164328"/>
    <lineage>
        <taxon>Eukaryota</taxon>
        <taxon>Sar</taxon>
        <taxon>Stramenopiles</taxon>
        <taxon>Oomycota</taxon>
        <taxon>Peronosporomycetes</taxon>
        <taxon>Peronosporales</taxon>
        <taxon>Peronosporaceae</taxon>
        <taxon>Phytophthora</taxon>
    </lineage>
</organism>
<dbReference type="EnsemblProtists" id="Phyra95950">
    <property type="protein sequence ID" value="Phyra95950"/>
    <property type="gene ID" value="Phyra95950"/>
</dbReference>
<accession>H3HD93</accession>
<keyword evidence="3" id="KW-1185">Reference proteome</keyword>
<sequence>MSLPDAAEARRISAQLATLEQQRAQGTLPHGDTPLRLYRVQTGGFVRVLDGHPEPISQGMLETIDAFMRKSEERGGTEEMKIAGEERRRDFAELRADGAEQSKLQQEVRDNVAAAAKTGDGGVTMTAPADGDVEKTQTSGSVGVEIAPPWETAIPVKTPQELLAQNERASDWLGKNLGQNAAADEVASTQLPDNVQQGELPVTEFENEHVKPVDHPTLYDQWPPQLEERRRICQPVVYWMHNTLRVMQGNYGLEAAILLSRRLAAPLVVVCLVQSSIIYPFSHAGVPFFGVTAKEGVEMASSKEQQAFALKPNPLYELLDAFAPHAVVTDAMFDSSSRGDMVHLAHYLELNRSSCSWSLISMDSTTCCPAYQLSMKLQRTLERGAAFASEEQFGAEYAPLAQPRNGIDCFVSSTVDPTRAKSAGNAEASELGGPNQPDIALLSTSEMISRLRSSVPRTSHL</sequence>
<evidence type="ECO:0000313" key="3">
    <source>
        <dbReference type="Proteomes" id="UP000005238"/>
    </source>
</evidence>
<dbReference type="Proteomes" id="UP000005238">
    <property type="component" value="Unassembled WGS sequence"/>
</dbReference>
<name>H3HD93_PHYRM</name>
<evidence type="ECO:0008006" key="4">
    <source>
        <dbReference type="Google" id="ProtNLM"/>
    </source>
</evidence>
<evidence type="ECO:0000313" key="2">
    <source>
        <dbReference type="EnsemblProtists" id="Phyra95950"/>
    </source>
</evidence>
<proteinExistence type="predicted"/>